<feature type="compositionally biased region" description="Polar residues" evidence="1">
    <location>
        <begin position="799"/>
        <end position="822"/>
    </location>
</feature>
<keyword evidence="2" id="KW-1133">Transmembrane helix</keyword>
<feature type="compositionally biased region" description="Polar residues" evidence="1">
    <location>
        <begin position="507"/>
        <end position="520"/>
    </location>
</feature>
<feature type="compositionally biased region" description="Basic and acidic residues" evidence="1">
    <location>
        <begin position="684"/>
        <end position="720"/>
    </location>
</feature>
<feature type="compositionally biased region" description="Pro residues" evidence="1">
    <location>
        <begin position="916"/>
        <end position="926"/>
    </location>
</feature>
<feature type="compositionally biased region" description="Basic and acidic residues" evidence="1">
    <location>
        <begin position="982"/>
        <end position="994"/>
    </location>
</feature>
<dbReference type="Pfam" id="PF10791">
    <property type="entry name" value="F1F0-ATPsyn_F"/>
    <property type="match status" value="1"/>
</dbReference>
<feature type="compositionally biased region" description="Polar residues" evidence="1">
    <location>
        <begin position="618"/>
        <end position="654"/>
    </location>
</feature>
<protein>
    <submittedName>
        <fullName evidence="3">Uncharacterized protein</fullName>
    </submittedName>
</protein>
<feature type="compositionally biased region" description="Basic and acidic residues" evidence="1">
    <location>
        <begin position="524"/>
        <end position="536"/>
    </location>
</feature>
<dbReference type="InterPro" id="IPR019727">
    <property type="entry name" value="ATP_synth_F0_fsu_mt_fun"/>
</dbReference>
<feature type="compositionally biased region" description="Polar residues" evidence="1">
    <location>
        <begin position="266"/>
        <end position="282"/>
    </location>
</feature>
<feature type="compositionally biased region" description="Basic residues" evidence="1">
    <location>
        <begin position="110"/>
        <end position="123"/>
    </location>
</feature>
<keyword evidence="4" id="KW-1185">Reference proteome</keyword>
<feature type="compositionally biased region" description="Polar residues" evidence="1">
    <location>
        <begin position="350"/>
        <end position="359"/>
    </location>
</feature>
<feature type="region of interest" description="Disordered" evidence="1">
    <location>
        <begin position="179"/>
        <end position="214"/>
    </location>
</feature>
<dbReference type="Proteomes" id="UP000293360">
    <property type="component" value="Unassembled WGS sequence"/>
</dbReference>
<feature type="compositionally biased region" description="Basic residues" evidence="1">
    <location>
        <begin position="1353"/>
        <end position="1368"/>
    </location>
</feature>
<feature type="compositionally biased region" description="Polar residues" evidence="1">
    <location>
        <begin position="1388"/>
        <end position="1405"/>
    </location>
</feature>
<dbReference type="OrthoDB" id="5416983at2759"/>
<feature type="compositionally biased region" description="Low complexity" evidence="1">
    <location>
        <begin position="1145"/>
        <end position="1169"/>
    </location>
</feature>
<evidence type="ECO:0000256" key="2">
    <source>
        <dbReference type="SAM" id="Phobius"/>
    </source>
</evidence>
<dbReference type="STRING" id="155417.A0A4Q4TF40"/>
<name>A0A4Q4TF40_9PEZI</name>
<evidence type="ECO:0000313" key="3">
    <source>
        <dbReference type="EMBL" id="RYP05436.1"/>
    </source>
</evidence>
<keyword evidence="2" id="KW-0472">Membrane</keyword>
<feature type="compositionally biased region" description="Low complexity" evidence="1">
    <location>
        <begin position="233"/>
        <end position="258"/>
    </location>
</feature>
<feature type="compositionally biased region" description="Basic and acidic residues" evidence="1">
    <location>
        <begin position="493"/>
        <end position="503"/>
    </location>
</feature>
<feature type="compositionally biased region" description="Basic and acidic residues" evidence="1">
    <location>
        <begin position="727"/>
        <end position="746"/>
    </location>
</feature>
<feature type="compositionally biased region" description="Polar residues" evidence="1">
    <location>
        <begin position="1413"/>
        <end position="1423"/>
    </location>
</feature>
<feature type="region of interest" description="Disordered" evidence="1">
    <location>
        <begin position="1329"/>
        <end position="1423"/>
    </location>
</feature>
<feature type="compositionally biased region" description="Polar residues" evidence="1">
    <location>
        <begin position="144"/>
        <end position="155"/>
    </location>
</feature>
<accession>A0A4Q4TF40</accession>
<reference evidence="3 4" key="1">
    <citation type="submission" date="2018-06" db="EMBL/GenBank/DDBJ databases">
        <title>Complete Genomes of Monosporascus.</title>
        <authorList>
            <person name="Robinson A.J."/>
            <person name="Natvig D.O."/>
        </authorList>
    </citation>
    <scope>NUCLEOTIDE SEQUENCE [LARGE SCALE GENOMIC DNA]</scope>
    <source>
        <strain evidence="3 4">CBS 110550</strain>
    </source>
</reference>
<gene>
    <name evidence="3" type="ORF">DL764_003785</name>
</gene>
<feature type="compositionally biased region" description="Low complexity" evidence="1">
    <location>
        <begin position="1237"/>
        <end position="1253"/>
    </location>
</feature>
<organism evidence="3 4">
    <name type="scientific">Monosporascus ibericus</name>
    <dbReference type="NCBI Taxonomy" id="155417"/>
    <lineage>
        <taxon>Eukaryota</taxon>
        <taxon>Fungi</taxon>
        <taxon>Dikarya</taxon>
        <taxon>Ascomycota</taxon>
        <taxon>Pezizomycotina</taxon>
        <taxon>Sordariomycetes</taxon>
        <taxon>Xylariomycetidae</taxon>
        <taxon>Xylariales</taxon>
        <taxon>Xylariales incertae sedis</taxon>
        <taxon>Monosporascus</taxon>
    </lineage>
</organism>
<evidence type="ECO:0000256" key="1">
    <source>
        <dbReference type="SAM" id="MobiDB-lite"/>
    </source>
</evidence>
<dbReference type="EMBL" id="QJNU01000169">
    <property type="protein sequence ID" value="RYP05436.1"/>
    <property type="molecule type" value="Genomic_DNA"/>
</dbReference>
<feature type="region of interest" description="Disordered" evidence="1">
    <location>
        <begin position="107"/>
        <end position="158"/>
    </location>
</feature>
<feature type="compositionally biased region" description="Basic and acidic residues" evidence="1">
    <location>
        <begin position="187"/>
        <end position="202"/>
    </location>
</feature>
<feature type="compositionally biased region" description="Basic and acidic residues" evidence="1">
    <location>
        <begin position="134"/>
        <end position="143"/>
    </location>
</feature>
<feature type="region of interest" description="Disordered" evidence="1">
    <location>
        <begin position="965"/>
        <end position="1264"/>
    </location>
</feature>
<feature type="compositionally biased region" description="Low complexity" evidence="1">
    <location>
        <begin position="397"/>
        <end position="410"/>
    </location>
</feature>
<feature type="compositionally biased region" description="Polar residues" evidence="1">
    <location>
        <begin position="560"/>
        <end position="569"/>
    </location>
</feature>
<feature type="transmembrane region" description="Helical" evidence="2">
    <location>
        <begin position="73"/>
        <end position="91"/>
    </location>
</feature>
<feature type="compositionally biased region" description="Basic and acidic residues" evidence="1">
    <location>
        <begin position="1198"/>
        <end position="1207"/>
    </location>
</feature>
<feature type="compositionally biased region" description="Low complexity" evidence="1">
    <location>
        <begin position="1080"/>
        <end position="1093"/>
    </location>
</feature>
<dbReference type="PANTHER" id="PTHR28161:SF1">
    <property type="entry name" value="ATP SYNTHASE SUBUNIT F, MITOCHONDRIAL"/>
    <property type="match status" value="1"/>
</dbReference>
<keyword evidence="2" id="KW-0812">Transmembrane</keyword>
<comment type="caution">
    <text evidence="3">The sequence shown here is derived from an EMBL/GenBank/DDBJ whole genome shotgun (WGS) entry which is preliminary data.</text>
</comment>
<dbReference type="PANTHER" id="PTHR28161">
    <property type="entry name" value="ATP SYNTHASE SUBUNIT F, MITOCHONDRIAL"/>
    <property type="match status" value="1"/>
</dbReference>
<proteinExistence type="predicted"/>
<dbReference type="GO" id="GO:0046933">
    <property type="term" value="F:proton-transporting ATP synthase activity, rotational mechanism"/>
    <property type="evidence" value="ECO:0007669"/>
    <property type="project" value="TreeGrafter"/>
</dbReference>
<feature type="compositionally biased region" description="Polar residues" evidence="1">
    <location>
        <begin position="1000"/>
        <end position="1019"/>
    </location>
</feature>
<evidence type="ECO:0000313" key="4">
    <source>
        <dbReference type="Proteomes" id="UP000293360"/>
    </source>
</evidence>
<feature type="compositionally biased region" description="Polar residues" evidence="1">
    <location>
        <begin position="204"/>
        <end position="214"/>
    </location>
</feature>
<feature type="compositionally biased region" description="Pro residues" evidence="1">
    <location>
        <begin position="368"/>
        <end position="379"/>
    </location>
</feature>
<sequence length="1423" mass="152160">MSFVTRRALSTLIPPKVASPNAIGAAPDAVRMKRVVGFYEKLPRGPAPEMQPSGLFGSYQAKHFGKNATNKPIIHWIGFLVVFGYPMAYYFHLPGGESEGIAGATETLKRQKKKKKKKRRHFVTGRNPHTAHTHSADTTKTDAQHVNTSGTTVNGSLDEIENKQITDIVDELVNSAEVSVSGGSDTEAYKADPHKSADDKGHVRNSSTATRPKSFKSVSVNKTFLAAKGAANAASRPESAAGSASSTPAPGSTGSSASRLKLVAKSGSNLGGSTKTLSTNGKSAAAPDGSSVWNRNKPAPTPEPKKLSDEEIMNQFNIHIADRLRPEDDLKGQSNWADMEDEEEWAPETITWTDGTQITLPHADEHPPNPTPAPAPAPAPAAISKEPDVQPKPKSPAPTTTSTSATASPSVKPGVLAQGKGLVLKGAPEKPTLVAKPPAPPAPVKSPWAPLPPIDKASPALVMELPAQTHPSRGAQRDAASTKSMTPPPTKEIAADDFSRTTWREGPNNSSRELFNSQSGRYEPVFDRRGSRHEMPPRQPSVLQRPSHHDHQGPAEPSAAFQTGRTSGQEGPYGRRRGSSNVSGGSGSMAHRMGRSHEVPPPPEVLQARTGSFAGGTDSPNSSRPFSPANNHPTPRSHYSQPWQPRPSPNQNHASIHHPQAMADGGLVSPVNPPAVSTDEDTIELQKKIMRERREAARKRRVEEEEREEAAKKERLRLKLEALGPAPERKSNKKEESKEDGPRDAPKAYQPPQRESNPAPLAATTNVSPRGPNGPATSSVEHEQEGKVEAKMAAEVQVNGGSQSSYSQARSQGATAQASALSKAQPAASWPEAPQSQKPAPYWGSSPQNTSRNVWAAPGNDRSLGNGTFSAGPLADSHHAPISAAPRHPAPIGTPRHTSQVQQGHAEPPSSRLAPIGPPRGRPAPPSRGEQQMAGNPWKSVDIAADDHAIDLELRARNEAQMKQFSDQGLGVDAMGPSTVDTWREVRRNEDGKRVHVGSSVKSYSNAPSRGDQRNTSWNGPGVSEKEDTPHAMPNGVGPDYSRQSRVGPSGITMPASASQTRGGSRFFPSSKGAPHEDSTSQQPLQQQSRTQSPSPPPPTMEDHPVYSGNPERPHVALPPPKPQVKLPPSIAVSEQPAPAPIAPPQRIAPISFAAAAAAATAPVPHNAPSQMTAMRPPSRGLHGHPQSPHEYASQQKWQDKINHLMGKDSAPPVRSMAVEVASRHTLEHMPSNANGSATVSLPSLSASSSTASDESRSTSRGMAEECFEEQEMGSLPPVHLPNETPHALWHAVSVNWQPLAQRYRVEASNAEEHRFGPDWANGKTVIRIATPGSDPKTLPFSLRNSMNNRTKSNPRRLPQRGGGRHSSRGGQRGGREMSDHHGEHPSGPSSDRPTSNRSTRSSFRGRSDNWGRHTSSASSVQT</sequence>
<feature type="compositionally biased region" description="Pro residues" evidence="1">
    <location>
        <begin position="437"/>
        <end position="453"/>
    </location>
</feature>
<feature type="compositionally biased region" description="Polar residues" evidence="1">
    <location>
        <begin position="1343"/>
        <end position="1352"/>
    </location>
</feature>
<feature type="compositionally biased region" description="Basic and acidic residues" evidence="1">
    <location>
        <begin position="780"/>
        <end position="792"/>
    </location>
</feature>
<feature type="compositionally biased region" description="Basic and acidic residues" evidence="1">
    <location>
        <begin position="1374"/>
        <end position="1385"/>
    </location>
</feature>
<feature type="region of interest" description="Disordered" evidence="1">
    <location>
        <begin position="233"/>
        <end position="942"/>
    </location>
</feature>
<feature type="compositionally biased region" description="Basic and acidic residues" evidence="1">
    <location>
        <begin position="320"/>
        <end position="331"/>
    </location>
</feature>